<proteinExistence type="predicted"/>
<sequence>MGGIFALWICALVLSVLAFDFCITFKARQRNTGEGALTAAVNLLKKNSRRYGGYLVHLGVMLMAVGVVGIEFFQLTTQQTLNVGDDFSIGNYSLTLQSIQTTKESATLQITSAALMVSQQGSPLTEVQPRIDGYLKAGQSVTVPGLYSTLAGDLYVMLTDWQPDNNPAVTFKVFYNPLINWFWLGAILLALGGLVAFQPFKKTVKVRQNE</sequence>
<dbReference type="AlphaFoldDB" id="A0A645HMD2"/>
<protein>
    <recommendedName>
        <fullName evidence="2">Cytochrome c-type biogenesis protein CcmF C-terminal domain-containing protein</fullName>
    </recommendedName>
</protein>
<reference evidence="3" key="1">
    <citation type="submission" date="2019-08" db="EMBL/GenBank/DDBJ databases">
        <authorList>
            <person name="Kucharzyk K."/>
            <person name="Murdoch R.W."/>
            <person name="Higgins S."/>
            <person name="Loffler F."/>
        </authorList>
    </citation>
    <scope>NUCLEOTIDE SEQUENCE</scope>
</reference>
<gene>
    <name evidence="3" type="ORF">SDC9_184133</name>
</gene>
<evidence type="ECO:0000313" key="3">
    <source>
        <dbReference type="EMBL" id="MPN36623.1"/>
    </source>
</evidence>
<keyword evidence="1" id="KW-0472">Membrane</keyword>
<feature type="transmembrane region" description="Helical" evidence="1">
    <location>
        <begin position="178"/>
        <end position="197"/>
    </location>
</feature>
<keyword evidence="1" id="KW-1133">Transmembrane helix</keyword>
<dbReference type="Pfam" id="PF16327">
    <property type="entry name" value="CcmF_C"/>
    <property type="match status" value="1"/>
</dbReference>
<feature type="domain" description="Cytochrome c-type biogenesis protein CcmF C-terminal" evidence="2">
    <location>
        <begin position="27"/>
        <end position="197"/>
    </location>
</feature>
<dbReference type="EMBL" id="VSSQ01090858">
    <property type="protein sequence ID" value="MPN36623.1"/>
    <property type="molecule type" value="Genomic_DNA"/>
</dbReference>
<comment type="caution">
    <text evidence="3">The sequence shown here is derived from an EMBL/GenBank/DDBJ whole genome shotgun (WGS) entry which is preliminary data.</text>
</comment>
<evidence type="ECO:0000259" key="2">
    <source>
        <dbReference type="Pfam" id="PF16327"/>
    </source>
</evidence>
<evidence type="ECO:0000256" key="1">
    <source>
        <dbReference type="SAM" id="Phobius"/>
    </source>
</evidence>
<name>A0A645HMD2_9ZZZZ</name>
<dbReference type="InterPro" id="IPR032523">
    <property type="entry name" value="CcmF_C"/>
</dbReference>
<organism evidence="3">
    <name type="scientific">bioreactor metagenome</name>
    <dbReference type="NCBI Taxonomy" id="1076179"/>
    <lineage>
        <taxon>unclassified sequences</taxon>
        <taxon>metagenomes</taxon>
        <taxon>ecological metagenomes</taxon>
    </lineage>
</organism>
<accession>A0A645HMD2</accession>
<keyword evidence="1" id="KW-0812">Transmembrane</keyword>
<feature type="transmembrane region" description="Helical" evidence="1">
    <location>
        <begin position="51"/>
        <end position="73"/>
    </location>
</feature>